<reference evidence="2" key="1">
    <citation type="journal article" date="2021" name="Evol. Appl.">
        <title>The genome of the Pyrenean desman and the effects of bottlenecks and inbreeding on the genomic landscape of an endangered species.</title>
        <authorList>
            <person name="Escoda L."/>
            <person name="Castresana J."/>
        </authorList>
    </citation>
    <scope>NUCLEOTIDE SEQUENCE</scope>
    <source>
        <strain evidence="2">IBE-C5619</strain>
    </source>
</reference>
<evidence type="ECO:0000256" key="1">
    <source>
        <dbReference type="SAM" id="MobiDB-lite"/>
    </source>
</evidence>
<dbReference type="GO" id="GO:0032456">
    <property type="term" value="P:endocytic recycling"/>
    <property type="evidence" value="ECO:0007669"/>
    <property type="project" value="TreeGrafter"/>
</dbReference>
<dbReference type="PANTHER" id="PTHR13196">
    <property type="entry name" value="DENN DOMAIN-CONTAINING"/>
    <property type="match status" value="1"/>
</dbReference>
<organism evidence="2 3">
    <name type="scientific">Galemys pyrenaicus</name>
    <name type="common">Iberian desman</name>
    <name type="synonym">Pyrenean desman</name>
    <dbReference type="NCBI Taxonomy" id="202257"/>
    <lineage>
        <taxon>Eukaryota</taxon>
        <taxon>Metazoa</taxon>
        <taxon>Chordata</taxon>
        <taxon>Craniata</taxon>
        <taxon>Vertebrata</taxon>
        <taxon>Euteleostomi</taxon>
        <taxon>Mammalia</taxon>
        <taxon>Eutheria</taxon>
        <taxon>Laurasiatheria</taxon>
        <taxon>Eulipotyphla</taxon>
        <taxon>Talpidae</taxon>
        <taxon>Galemys</taxon>
    </lineage>
</organism>
<dbReference type="GO" id="GO:0005829">
    <property type="term" value="C:cytosol"/>
    <property type="evidence" value="ECO:0007669"/>
    <property type="project" value="TreeGrafter"/>
</dbReference>
<dbReference type="InterPro" id="IPR040032">
    <property type="entry name" value="DENND1A/B/C"/>
</dbReference>
<dbReference type="GO" id="GO:0006897">
    <property type="term" value="P:endocytosis"/>
    <property type="evidence" value="ECO:0007669"/>
    <property type="project" value="TreeGrafter"/>
</dbReference>
<dbReference type="PANTHER" id="PTHR13196:SF22">
    <property type="entry name" value="DENN DOMAIN-CONTAINING PROTEIN 1A"/>
    <property type="match status" value="1"/>
</dbReference>
<feature type="compositionally biased region" description="Basic and acidic residues" evidence="1">
    <location>
        <begin position="1494"/>
        <end position="1509"/>
    </location>
</feature>
<dbReference type="GO" id="GO:0005085">
    <property type="term" value="F:guanyl-nucleotide exchange factor activity"/>
    <property type="evidence" value="ECO:0007669"/>
    <property type="project" value="InterPro"/>
</dbReference>
<gene>
    <name evidence="2" type="ORF">J0S82_007684</name>
</gene>
<dbReference type="Proteomes" id="UP000700334">
    <property type="component" value="Unassembled WGS sequence"/>
</dbReference>
<dbReference type="OrthoDB" id="206724at2759"/>
<feature type="region of interest" description="Disordered" evidence="1">
    <location>
        <begin position="1109"/>
        <end position="1148"/>
    </location>
</feature>
<feature type="compositionally biased region" description="Basic and acidic residues" evidence="1">
    <location>
        <begin position="1524"/>
        <end position="1533"/>
    </location>
</feature>
<protein>
    <submittedName>
        <fullName evidence="2">DENN domain-containing protein 1A</fullName>
    </submittedName>
</protein>
<proteinExistence type="predicted"/>
<comment type="caution">
    <text evidence="2">The sequence shown here is derived from an EMBL/GenBank/DDBJ whole genome shotgun (WGS) entry which is preliminary data.</text>
</comment>
<dbReference type="GO" id="GO:0030136">
    <property type="term" value="C:clathrin-coated vesicle"/>
    <property type="evidence" value="ECO:0007669"/>
    <property type="project" value="TreeGrafter"/>
</dbReference>
<feature type="region of interest" description="Disordered" evidence="1">
    <location>
        <begin position="1453"/>
        <end position="1533"/>
    </location>
</feature>
<feature type="region of interest" description="Disordered" evidence="1">
    <location>
        <begin position="511"/>
        <end position="560"/>
    </location>
</feature>
<feature type="compositionally biased region" description="Basic and acidic residues" evidence="1">
    <location>
        <begin position="1122"/>
        <end position="1134"/>
    </location>
</feature>
<feature type="region of interest" description="Disordered" evidence="1">
    <location>
        <begin position="1174"/>
        <end position="1256"/>
    </location>
</feature>
<sequence>MPRAFVEHVNFPAAALLAREVIRDLDKASNHKCHDKLTSTTTKHYCCQHGMRRTSGRDDGSSHSPLPGRAGPPARRPASKNGVTLEPLSGAVRTSTTEGVPRAGPPTSLALKKHLPQGKGWTDVPSRPLCCRPQTVSCKARPSKMTCSCSRASAPLWAGAQPSAMGPETLKRKPTFDPPQAAGAAPPRWTESIGDNDGSWGTGEAEPERADANTKVALSLLLASRPQLLPCSAVLTPPHRVVAPRCTSAGTKQILVLLPKRPAASRTCLLLCEAPAGSLPLHLCGALTALTPGCGCPPPPGSRSWPALGTQDGVLAATPTLPCGPSPGPTQYPLPQLGARQGALATMAPHRAPASMAPRTTAKALHYVTLPAPLTAGLPTPDVTLALGVWGRWDSTPRVWIPTRRVEEPLLHSPGPKCVRVGTLGGQGLPWPLVSPTPGQSAWRCVLNERTTRTVSCFAERAVSVERPSAGVALTGPGLDAEDPRPRGTWALPSRSREPGHKGWCQGSIQPGAGSQQRGRLLQAPPPGSRVKAGQFGGRAQQSPGLGVRGVSPAPGHRHWSRTGLGSVASWEPPAPACVEDGWRQSGQGGGGIQARAELERGDEQRGLSERTRVTSDWPSWAGVREQAASRTARGCGLGRGCPPSRCVERGGTFSVCTDDLSFHFDAATKTTSHSPAASQDAALEARSRGLLCGVCRVGSAGANLRWSRMSSDFWHDGRTHSLCRQVVTESGVLDGLCWELQSPAASVCPLPAGHPQKLIWAPLRAQGEPGRQRARAPSGCTRMASWPRPGPLGASQALLGLPAAGVPDRVALTWGVRNQGAKGCEDRPNGPHAWALPGAPAGARAAAPSPAVNTPVVKVGEPSSQGVLFSSREPVSSGPGRSRVGTDGGEWRLSVLGASGLRVALKLWLPARGQVAGPLLARKEPSPSQRLVELACVLRPAESHVAPPAGLREGPTAFLWGRQTEAPVQPHVALLTHPSGALPVRPPRPHVIKRPKSNIAVEGRRTSVSSPEHLVKPLRHYAVFLSEDSSDEECRQQEGPGSGFTESFFFSAPFEWPQPYRTLKESDSAEGEAESPEQRAREPAGPAPAPPDRAASVDLLEDVFSALDVDVPPQPLGQAKSLEDLRTPRDPREQPGTFDYQRLDLGRGERSRGMPAALKLAHPYNKLWSLGQDDMAIPSKHPDASPEKPSAQLGSRLPLPHRPQAGDSALDPGGKDAAPVPTPGTTIPRPQGRKTPELGIVPPPPTARPPKLQAAGALGDVPEQERRALSPAPFPGLLPTAAQQGPPELLQPLSLAAGAAGSGADALLALLDPLSTSWSGGTLPPGPPAPNAATPFTPQFSFPPVGTPSPFPQPSLNPFVPPVPAALPAMSLVSTPARPFGASPASLGPTFAPGLLLSGSGFCAPHRSQPNLSALSMPNLFGQVPVGAYTSPLQPLGPPAVAPSRIRTLPLARSSARAAEAKQGRALRPGDPTLLPSRLPQGLEPALQPSAPREARDPFEDLLRKTKQDMSPAPAPAPGSVEQLRKQWETFE</sequence>
<accession>A0A8J6DLG8</accession>
<feature type="region of interest" description="Disordered" evidence="1">
    <location>
        <begin position="1064"/>
        <end position="1095"/>
    </location>
</feature>
<feature type="region of interest" description="Disordered" evidence="1">
    <location>
        <begin position="173"/>
        <end position="206"/>
    </location>
</feature>
<dbReference type="EMBL" id="JAGFMF010011785">
    <property type="protein sequence ID" value="KAG8512739.1"/>
    <property type="molecule type" value="Genomic_DNA"/>
</dbReference>
<feature type="region of interest" description="Disordered" evidence="1">
    <location>
        <begin position="863"/>
        <end position="887"/>
    </location>
</feature>
<feature type="region of interest" description="Disordered" evidence="1">
    <location>
        <begin position="51"/>
        <end position="126"/>
    </location>
</feature>
<name>A0A8J6DLG8_GALPY</name>
<keyword evidence="3" id="KW-1185">Reference proteome</keyword>
<evidence type="ECO:0000313" key="2">
    <source>
        <dbReference type="EMBL" id="KAG8512739.1"/>
    </source>
</evidence>
<dbReference type="GO" id="GO:1901981">
    <property type="term" value="F:phosphatidylinositol phosphate binding"/>
    <property type="evidence" value="ECO:0007669"/>
    <property type="project" value="TreeGrafter"/>
</dbReference>
<evidence type="ECO:0000313" key="3">
    <source>
        <dbReference type="Proteomes" id="UP000700334"/>
    </source>
</evidence>